<name>A0A5J5A4P4_9ASTE</name>
<proteinExistence type="predicted"/>
<evidence type="ECO:0000313" key="2">
    <source>
        <dbReference type="EMBL" id="KAA8525114.1"/>
    </source>
</evidence>
<feature type="domain" description="Protein ENHANCED DISEASE RESISTANCE 2 C-terminal" evidence="1">
    <location>
        <begin position="84"/>
        <end position="138"/>
    </location>
</feature>
<dbReference type="InterPro" id="IPR045096">
    <property type="entry name" value="EDR2-like"/>
</dbReference>
<dbReference type="AlphaFoldDB" id="A0A5J5A4P4"/>
<evidence type="ECO:0000313" key="3">
    <source>
        <dbReference type="Proteomes" id="UP000325577"/>
    </source>
</evidence>
<gene>
    <name evidence="2" type="ORF">F0562_007022</name>
</gene>
<organism evidence="2 3">
    <name type="scientific">Nyssa sinensis</name>
    <dbReference type="NCBI Taxonomy" id="561372"/>
    <lineage>
        <taxon>Eukaryota</taxon>
        <taxon>Viridiplantae</taxon>
        <taxon>Streptophyta</taxon>
        <taxon>Embryophyta</taxon>
        <taxon>Tracheophyta</taxon>
        <taxon>Spermatophyta</taxon>
        <taxon>Magnoliopsida</taxon>
        <taxon>eudicotyledons</taxon>
        <taxon>Gunneridae</taxon>
        <taxon>Pentapetalae</taxon>
        <taxon>asterids</taxon>
        <taxon>Cornales</taxon>
        <taxon>Nyssaceae</taxon>
        <taxon>Nyssa</taxon>
    </lineage>
</organism>
<reference evidence="2 3" key="1">
    <citation type="submission" date="2019-09" db="EMBL/GenBank/DDBJ databases">
        <title>A chromosome-level genome assembly of the Chinese tupelo Nyssa sinensis.</title>
        <authorList>
            <person name="Yang X."/>
            <person name="Kang M."/>
            <person name="Yang Y."/>
            <person name="Xiong H."/>
            <person name="Wang M."/>
            <person name="Zhang Z."/>
            <person name="Wang Z."/>
            <person name="Wu H."/>
            <person name="Ma T."/>
            <person name="Liu J."/>
            <person name="Xi Z."/>
        </authorList>
    </citation>
    <scope>NUCLEOTIDE SEQUENCE [LARGE SCALE GENOMIC DNA]</scope>
    <source>
        <strain evidence="2">J267</strain>
        <tissue evidence="2">Leaf</tissue>
    </source>
</reference>
<protein>
    <recommendedName>
        <fullName evidence="1">Protein ENHANCED DISEASE RESISTANCE 2 C-terminal domain-containing protein</fullName>
    </recommendedName>
</protein>
<dbReference type="EMBL" id="CM018046">
    <property type="protein sequence ID" value="KAA8525114.1"/>
    <property type="molecule type" value="Genomic_DNA"/>
</dbReference>
<dbReference type="InterPro" id="IPR009769">
    <property type="entry name" value="EDR2_C"/>
</dbReference>
<feature type="domain" description="Protein ENHANCED DISEASE RESISTANCE 2 C-terminal" evidence="1">
    <location>
        <begin position="24"/>
        <end position="83"/>
    </location>
</feature>
<dbReference type="PANTHER" id="PTHR12136">
    <property type="entry name" value="ENHANCED DISEASE RESISTANCE-RELATED"/>
    <property type="match status" value="1"/>
</dbReference>
<dbReference type="PANTHER" id="PTHR12136:SF100">
    <property type="entry name" value="PROTEIN ENHANCED DISEASE RESISTANCE 2-LIKE"/>
    <property type="match status" value="1"/>
</dbReference>
<dbReference type="Pfam" id="PF07059">
    <property type="entry name" value="EDR2_C"/>
    <property type="match status" value="2"/>
</dbReference>
<sequence>MTPFSTRADAAVQFHANIPLGVASDKEFFSVVVNLQVPASTHYSMVFYFVMKDLVPGSLLQRFVDGDDEFRNRRLKLIPSVPKIDVDIGSSTVANGVLGLVIGVITTLVVDMAFLVQGNATEELPERLIGAVRVSHIELSSIIPKLDPDPLDQVKP</sequence>
<accession>A0A5J5A4P4</accession>
<keyword evidence="3" id="KW-1185">Reference proteome</keyword>
<dbReference type="OrthoDB" id="9970435at2759"/>
<dbReference type="Proteomes" id="UP000325577">
    <property type="component" value="Linkage Group LG3"/>
</dbReference>
<evidence type="ECO:0000259" key="1">
    <source>
        <dbReference type="Pfam" id="PF07059"/>
    </source>
</evidence>